<dbReference type="EMBL" id="QEAP01000003">
    <property type="protein sequence ID" value="TPX78469.1"/>
    <property type="molecule type" value="Genomic_DNA"/>
</dbReference>
<evidence type="ECO:0000313" key="1">
    <source>
        <dbReference type="EMBL" id="TPX78469.1"/>
    </source>
</evidence>
<evidence type="ECO:0000313" key="2">
    <source>
        <dbReference type="Proteomes" id="UP000320333"/>
    </source>
</evidence>
<keyword evidence="2" id="KW-1185">Reference proteome</keyword>
<dbReference type="OrthoDB" id="2116422at2759"/>
<name>A0A507FPX3_9FUNG</name>
<dbReference type="AlphaFoldDB" id="A0A507FPX3"/>
<reference evidence="1 2" key="1">
    <citation type="journal article" date="2019" name="Sci. Rep.">
        <title>Comparative genomics of chytrid fungi reveal insights into the obligate biotrophic and pathogenic lifestyle of Synchytrium endobioticum.</title>
        <authorList>
            <person name="van de Vossenberg B.T.L.H."/>
            <person name="Warris S."/>
            <person name="Nguyen H.D.T."/>
            <person name="van Gent-Pelzer M.P.E."/>
            <person name="Joly D.L."/>
            <person name="van de Geest H.C."/>
            <person name="Bonants P.J.M."/>
            <person name="Smith D.S."/>
            <person name="Levesque C.A."/>
            <person name="van der Lee T.A.J."/>
        </authorList>
    </citation>
    <scope>NUCLEOTIDE SEQUENCE [LARGE SCALE GENOMIC DNA]</scope>
    <source>
        <strain evidence="1 2">CBS 675.73</strain>
    </source>
</reference>
<protein>
    <submittedName>
        <fullName evidence="1">Uncharacterized protein</fullName>
    </submittedName>
</protein>
<gene>
    <name evidence="1" type="ORF">CcCBS67573_g00200</name>
</gene>
<comment type="caution">
    <text evidence="1">The sequence shown here is derived from an EMBL/GenBank/DDBJ whole genome shotgun (WGS) entry which is preliminary data.</text>
</comment>
<accession>A0A507FPX3</accession>
<proteinExistence type="predicted"/>
<dbReference type="Proteomes" id="UP000320333">
    <property type="component" value="Unassembled WGS sequence"/>
</dbReference>
<sequence length="163" mass="16554">MSNPFGTSCGVLQITFNTCLSNQLTAPSGISYTSAETYCQPFSANQAQWYACLCTQSAKVVDCFTAACSSDPNMGSAKNAKDNYCSAATAYSPTTTAMSPLETFVSSKEQAAMTSTQGTGPTASLPASIPDAGGASTSLNAKGGSLSTGLEVMVGLLAGALFF</sequence>
<organism evidence="1 2">
    <name type="scientific">Chytriomyces confervae</name>
    <dbReference type="NCBI Taxonomy" id="246404"/>
    <lineage>
        <taxon>Eukaryota</taxon>
        <taxon>Fungi</taxon>
        <taxon>Fungi incertae sedis</taxon>
        <taxon>Chytridiomycota</taxon>
        <taxon>Chytridiomycota incertae sedis</taxon>
        <taxon>Chytridiomycetes</taxon>
        <taxon>Chytridiales</taxon>
        <taxon>Chytriomycetaceae</taxon>
        <taxon>Chytriomyces</taxon>
    </lineage>
</organism>